<dbReference type="InterPro" id="IPR029044">
    <property type="entry name" value="Nucleotide-diphossugar_trans"/>
</dbReference>
<dbReference type="InterPro" id="IPR050256">
    <property type="entry name" value="Glycosyltransferase_2"/>
</dbReference>
<dbReference type="RefSeq" id="WP_151422245.1">
    <property type="nucleotide sequence ID" value="NZ_CANKVH010000011.1"/>
</dbReference>
<proteinExistence type="inferred from homology"/>
<dbReference type="Gene3D" id="3.90.550.10">
    <property type="entry name" value="Spore Coat Polysaccharide Biosynthesis Protein SpsA, Chain A"/>
    <property type="match status" value="1"/>
</dbReference>
<evidence type="ECO:0000313" key="4">
    <source>
        <dbReference type="Proteomes" id="UP000490386"/>
    </source>
</evidence>
<reference evidence="3 4" key="1">
    <citation type="submission" date="2019-09" db="EMBL/GenBank/DDBJ databases">
        <title>Phylogeny of genus Pseudoclavibacter and closely related genus.</title>
        <authorList>
            <person name="Li Y."/>
        </authorList>
    </citation>
    <scope>NUCLEOTIDE SEQUENCE [LARGE SCALE GENOMIC DNA]</scope>
    <source>
        <strain evidence="3 4">THG-MD12</strain>
    </source>
</reference>
<evidence type="ECO:0000313" key="3">
    <source>
        <dbReference type="EMBL" id="KAB1639233.1"/>
    </source>
</evidence>
<dbReference type="SUPFAM" id="SSF53448">
    <property type="entry name" value="Nucleotide-diphospho-sugar transferases"/>
    <property type="match status" value="1"/>
</dbReference>
<dbReference type="CDD" id="cd04179">
    <property type="entry name" value="DPM_DPG-synthase_like"/>
    <property type="match status" value="1"/>
</dbReference>
<gene>
    <name evidence="3" type="ORF">F8O03_02515</name>
</gene>
<comment type="similarity">
    <text evidence="1">Belongs to the glycosyltransferase 2 family.</text>
</comment>
<protein>
    <submittedName>
        <fullName evidence="3">Glycosyltransferase family 2 protein</fullName>
    </submittedName>
</protein>
<organism evidence="3 4">
    <name type="scientific">Pseudoclavibacter terrae</name>
    <dbReference type="NCBI Taxonomy" id="1530195"/>
    <lineage>
        <taxon>Bacteria</taxon>
        <taxon>Bacillati</taxon>
        <taxon>Actinomycetota</taxon>
        <taxon>Actinomycetes</taxon>
        <taxon>Micrococcales</taxon>
        <taxon>Microbacteriaceae</taxon>
        <taxon>Pseudoclavibacter</taxon>
    </lineage>
</organism>
<dbReference type="InterPro" id="IPR001173">
    <property type="entry name" value="Glyco_trans_2-like"/>
</dbReference>
<evidence type="ECO:0000259" key="2">
    <source>
        <dbReference type="Pfam" id="PF00535"/>
    </source>
</evidence>
<keyword evidence="4" id="KW-1185">Reference proteome</keyword>
<feature type="domain" description="Glycosyltransferase 2-like" evidence="2">
    <location>
        <begin position="10"/>
        <end position="163"/>
    </location>
</feature>
<evidence type="ECO:0000256" key="1">
    <source>
        <dbReference type="ARBA" id="ARBA00006739"/>
    </source>
</evidence>
<name>A0A7J5B535_9MICO</name>
<keyword evidence="3" id="KW-0808">Transferase</keyword>
<dbReference type="AlphaFoldDB" id="A0A7J5B535"/>
<dbReference type="Pfam" id="PF00535">
    <property type="entry name" value="Glycos_transf_2"/>
    <property type="match status" value="1"/>
</dbReference>
<dbReference type="Proteomes" id="UP000490386">
    <property type="component" value="Unassembled WGS sequence"/>
</dbReference>
<dbReference type="GO" id="GO:0016740">
    <property type="term" value="F:transferase activity"/>
    <property type="evidence" value="ECO:0007669"/>
    <property type="project" value="UniProtKB-KW"/>
</dbReference>
<dbReference type="PANTHER" id="PTHR48090:SF7">
    <property type="entry name" value="RFBJ PROTEIN"/>
    <property type="match status" value="1"/>
</dbReference>
<sequence>MERTSAPTVTIVIPAKNEASNLEVMLPQLPRDHEIIVVDANSSDGTAEVVRRLRPDASLIAQTRKGKGNALSCGFGAATGDVIVMFDADGSADPIEIPLFVDALVDGADFAKGTRFLPGGGSEDITPLRRAGNAGLNLTANLAFGTKFSDLCYGYNAFWRDMLPVLELPEPGASQPDLMLWGDGFEIETIINCRMAAADARIREVPSVERRRIHGESHLRTWADGTRVLRTLATERTRARDVKRRSRELAHV</sequence>
<dbReference type="EMBL" id="WBJX01000001">
    <property type="protein sequence ID" value="KAB1639233.1"/>
    <property type="molecule type" value="Genomic_DNA"/>
</dbReference>
<dbReference type="OrthoDB" id="3177103at2"/>
<dbReference type="PANTHER" id="PTHR48090">
    <property type="entry name" value="UNDECAPRENYL-PHOSPHATE 4-DEOXY-4-FORMAMIDO-L-ARABINOSE TRANSFERASE-RELATED"/>
    <property type="match status" value="1"/>
</dbReference>
<accession>A0A7J5B535</accession>
<comment type="caution">
    <text evidence="3">The sequence shown here is derived from an EMBL/GenBank/DDBJ whole genome shotgun (WGS) entry which is preliminary data.</text>
</comment>